<protein>
    <recommendedName>
        <fullName evidence="3">TubC N-terminal docking domain-containing protein</fullName>
    </recommendedName>
</protein>
<evidence type="ECO:0008006" key="3">
    <source>
        <dbReference type="Google" id="ProtNLM"/>
    </source>
</evidence>
<dbReference type="EMBL" id="JAJBZT010000002">
    <property type="protein sequence ID" value="MCB6182976.1"/>
    <property type="molecule type" value="Genomic_DNA"/>
</dbReference>
<sequence length="131" mass="14838">MNAVQIIEDATLHGLILEPNGDRIKCRALSGQAKETLTRLTPAIIQHKAELLSLLGDSTAANEQLLVGRYPHAQVKALARGLRILSVTYGWPEDDLRLLTDWFTREPQAAIEFIWDQAIRWEDMGQPFYNQ</sequence>
<name>A0ABS8D484_9NEIS</name>
<reference evidence="1" key="1">
    <citation type="submission" date="2021-10" db="EMBL/GenBank/DDBJ databases">
        <title>The complete genome sequence of Leeia sp. TBRC 13508.</title>
        <authorList>
            <person name="Charoenyingcharoen P."/>
            <person name="Yukphan P."/>
        </authorList>
    </citation>
    <scope>NUCLEOTIDE SEQUENCE</scope>
    <source>
        <strain evidence="1">TBRC 13508</strain>
    </source>
</reference>
<dbReference type="Proteomes" id="UP001165395">
    <property type="component" value="Unassembled WGS sequence"/>
</dbReference>
<evidence type="ECO:0000313" key="2">
    <source>
        <dbReference type="Proteomes" id="UP001165395"/>
    </source>
</evidence>
<comment type="caution">
    <text evidence="1">The sequence shown here is derived from an EMBL/GenBank/DDBJ whole genome shotgun (WGS) entry which is preliminary data.</text>
</comment>
<accession>A0ABS8D484</accession>
<proteinExistence type="predicted"/>
<organism evidence="1 2">
    <name type="scientific">Leeia speluncae</name>
    <dbReference type="NCBI Taxonomy" id="2884804"/>
    <lineage>
        <taxon>Bacteria</taxon>
        <taxon>Pseudomonadati</taxon>
        <taxon>Pseudomonadota</taxon>
        <taxon>Betaproteobacteria</taxon>
        <taxon>Neisseriales</taxon>
        <taxon>Leeiaceae</taxon>
        <taxon>Leeia</taxon>
    </lineage>
</organism>
<keyword evidence="2" id="KW-1185">Reference proteome</keyword>
<gene>
    <name evidence="1" type="ORF">LIN78_05365</name>
</gene>
<evidence type="ECO:0000313" key="1">
    <source>
        <dbReference type="EMBL" id="MCB6182976.1"/>
    </source>
</evidence>
<dbReference type="RefSeq" id="WP_227179278.1">
    <property type="nucleotide sequence ID" value="NZ_JAJBZT010000002.1"/>
</dbReference>